<feature type="domain" description="Histidine kinase" evidence="15">
    <location>
        <begin position="188"/>
        <end position="406"/>
    </location>
</feature>
<evidence type="ECO:0000256" key="5">
    <source>
        <dbReference type="ARBA" id="ARBA00022679"/>
    </source>
</evidence>
<gene>
    <name evidence="16" type="ORF">E1I69_09845</name>
</gene>
<dbReference type="GO" id="GO:0000155">
    <property type="term" value="F:phosphorelay sensor kinase activity"/>
    <property type="evidence" value="ECO:0007669"/>
    <property type="project" value="InterPro"/>
</dbReference>
<name>A0A4V3V815_9BACI</name>
<dbReference type="Pfam" id="PF02518">
    <property type="entry name" value="HATPase_c"/>
    <property type="match status" value="1"/>
</dbReference>
<keyword evidence="4" id="KW-0597">Phosphoprotein</keyword>
<feature type="transmembrane region" description="Helical" evidence="14">
    <location>
        <begin position="39"/>
        <end position="58"/>
    </location>
</feature>
<dbReference type="InterPro" id="IPR005467">
    <property type="entry name" value="His_kinase_dom"/>
</dbReference>
<evidence type="ECO:0000256" key="7">
    <source>
        <dbReference type="ARBA" id="ARBA00022741"/>
    </source>
</evidence>
<comment type="subcellular location">
    <subcellularLocation>
        <location evidence="2">Cell membrane</location>
        <topology evidence="2">Multi-pass membrane protein</topology>
    </subcellularLocation>
</comment>
<keyword evidence="11" id="KW-0902">Two-component regulatory system</keyword>
<evidence type="ECO:0000256" key="8">
    <source>
        <dbReference type="ARBA" id="ARBA00022777"/>
    </source>
</evidence>
<dbReference type="PRINTS" id="PR00344">
    <property type="entry name" value="BCTRLSENSOR"/>
</dbReference>
<evidence type="ECO:0000256" key="6">
    <source>
        <dbReference type="ARBA" id="ARBA00022692"/>
    </source>
</evidence>
<dbReference type="Gene3D" id="1.10.287.130">
    <property type="match status" value="1"/>
</dbReference>
<dbReference type="SUPFAM" id="SSF47384">
    <property type="entry name" value="Homodimeric domain of signal transducing histidine kinase"/>
    <property type="match status" value="1"/>
</dbReference>
<protein>
    <recommendedName>
        <fullName evidence="3">histidine kinase</fullName>
        <ecNumber evidence="3">2.7.13.3</ecNumber>
    </recommendedName>
</protein>
<dbReference type="PANTHER" id="PTHR45453:SF1">
    <property type="entry name" value="PHOSPHATE REGULON SENSOR PROTEIN PHOR"/>
    <property type="match status" value="1"/>
</dbReference>
<keyword evidence="12 14" id="KW-0472">Membrane</keyword>
<evidence type="ECO:0000313" key="17">
    <source>
        <dbReference type="Proteomes" id="UP000306477"/>
    </source>
</evidence>
<dbReference type="PROSITE" id="PS50109">
    <property type="entry name" value="HIS_KIN"/>
    <property type="match status" value="1"/>
</dbReference>
<keyword evidence="6 14" id="KW-0812">Transmembrane</keyword>
<dbReference type="GO" id="GO:0005524">
    <property type="term" value="F:ATP binding"/>
    <property type="evidence" value="ECO:0007669"/>
    <property type="project" value="UniProtKB-KW"/>
</dbReference>
<keyword evidence="7" id="KW-0547">Nucleotide-binding</keyword>
<evidence type="ECO:0000256" key="3">
    <source>
        <dbReference type="ARBA" id="ARBA00012438"/>
    </source>
</evidence>
<dbReference type="EMBL" id="SLUB01000013">
    <property type="protein sequence ID" value="THE12873.1"/>
    <property type="molecule type" value="Genomic_DNA"/>
</dbReference>
<dbReference type="InterPro" id="IPR003594">
    <property type="entry name" value="HATPase_dom"/>
</dbReference>
<dbReference type="Pfam" id="PF23540">
    <property type="entry name" value="DesK_N"/>
    <property type="match status" value="1"/>
</dbReference>
<dbReference type="RefSeq" id="WP_136379441.1">
    <property type="nucleotide sequence ID" value="NZ_SLUB01000013.1"/>
</dbReference>
<evidence type="ECO:0000256" key="1">
    <source>
        <dbReference type="ARBA" id="ARBA00000085"/>
    </source>
</evidence>
<dbReference type="InterPro" id="IPR003661">
    <property type="entry name" value="HisK_dim/P_dom"/>
</dbReference>
<feature type="transmembrane region" description="Helical" evidence="14">
    <location>
        <begin position="103"/>
        <end position="122"/>
    </location>
</feature>
<dbReference type="InterPro" id="IPR050351">
    <property type="entry name" value="BphY/WalK/GraS-like"/>
</dbReference>
<dbReference type="InterPro" id="IPR004358">
    <property type="entry name" value="Sig_transdc_His_kin-like_C"/>
</dbReference>
<dbReference type="SUPFAM" id="SSF55874">
    <property type="entry name" value="ATPase domain of HSP90 chaperone/DNA topoisomerase II/histidine kinase"/>
    <property type="match status" value="1"/>
</dbReference>
<keyword evidence="17" id="KW-1185">Reference proteome</keyword>
<feature type="transmembrane region" description="Helical" evidence="14">
    <location>
        <begin position="64"/>
        <end position="91"/>
    </location>
</feature>
<feature type="coiled-coil region" evidence="13">
    <location>
        <begin position="151"/>
        <end position="188"/>
    </location>
</feature>
<dbReference type="SMART" id="SM00388">
    <property type="entry name" value="HisKA"/>
    <property type="match status" value="1"/>
</dbReference>
<evidence type="ECO:0000256" key="12">
    <source>
        <dbReference type="ARBA" id="ARBA00023136"/>
    </source>
</evidence>
<keyword evidence="9" id="KW-0067">ATP-binding</keyword>
<dbReference type="CDD" id="cd00082">
    <property type="entry name" value="HisKA"/>
    <property type="match status" value="1"/>
</dbReference>
<evidence type="ECO:0000256" key="9">
    <source>
        <dbReference type="ARBA" id="ARBA00022840"/>
    </source>
</evidence>
<dbReference type="STRING" id="1033734.GCA_000285535_02808"/>
<keyword evidence="10 14" id="KW-1133">Transmembrane helix</keyword>
<dbReference type="FunFam" id="1.10.287.130:FF:000001">
    <property type="entry name" value="Two-component sensor histidine kinase"/>
    <property type="match status" value="1"/>
</dbReference>
<dbReference type="EC" id="2.7.13.3" evidence="3"/>
<dbReference type="InterPro" id="IPR036890">
    <property type="entry name" value="HATPase_C_sf"/>
</dbReference>
<evidence type="ECO:0000313" key="16">
    <source>
        <dbReference type="EMBL" id="THE12873.1"/>
    </source>
</evidence>
<dbReference type="Proteomes" id="UP000306477">
    <property type="component" value="Unassembled WGS sequence"/>
</dbReference>
<dbReference type="InterPro" id="IPR056374">
    <property type="entry name" value="DesK/YvfT_N"/>
</dbReference>
<proteinExistence type="predicted"/>
<evidence type="ECO:0000256" key="2">
    <source>
        <dbReference type="ARBA" id="ARBA00004651"/>
    </source>
</evidence>
<dbReference type="SMART" id="SM00387">
    <property type="entry name" value="HATPase_c"/>
    <property type="match status" value="1"/>
</dbReference>
<dbReference type="AlphaFoldDB" id="A0A4V3V815"/>
<evidence type="ECO:0000256" key="4">
    <source>
        <dbReference type="ARBA" id="ARBA00022553"/>
    </source>
</evidence>
<dbReference type="InterPro" id="IPR036097">
    <property type="entry name" value="HisK_dim/P_sf"/>
</dbReference>
<reference evidence="16 17" key="1">
    <citation type="journal article" date="2019" name="Indoor Air">
        <title>Impacts of indoor surface finishes on bacterial viability.</title>
        <authorList>
            <person name="Hu J."/>
            <person name="Maamar S.B."/>
            <person name="Glawe A.J."/>
            <person name="Gottel N."/>
            <person name="Gilbert J.A."/>
            <person name="Hartmann E.M."/>
        </authorList>
    </citation>
    <scope>NUCLEOTIDE SEQUENCE [LARGE SCALE GENOMIC DNA]</scope>
    <source>
        <strain evidence="16 17">AF060A6</strain>
    </source>
</reference>
<feature type="transmembrane region" description="Helical" evidence="14">
    <location>
        <begin position="15"/>
        <end position="32"/>
    </location>
</feature>
<evidence type="ECO:0000256" key="13">
    <source>
        <dbReference type="SAM" id="Coils"/>
    </source>
</evidence>
<dbReference type="Pfam" id="PF00512">
    <property type="entry name" value="HisKA"/>
    <property type="match status" value="1"/>
</dbReference>
<keyword evidence="13" id="KW-0175">Coiled coil</keyword>
<evidence type="ECO:0000256" key="11">
    <source>
        <dbReference type="ARBA" id="ARBA00023012"/>
    </source>
</evidence>
<evidence type="ECO:0000256" key="10">
    <source>
        <dbReference type="ARBA" id="ARBA00022989"/>
    </source>
</evidence>
<dbReference type="Gene3D" id="3.30.565.10">
    <property type="entry name" value="Histidine kinase-like ATPase, C-terminal domain"/>
    <property type="match status" value="1"/>
</dbReference>
<dbReference type="FunFam" id="3.30.565.10:FF:000006">
    <property type="entry name" value="Sensor histidine kinase WalK"/>
    <property type="match status" value="1"/>
</dbReference>
<dbReference type="OrthoDB" id="335833at2"/>
<dbReference type="GO" id="GO:0005886">
    <property type="term" value="C:plasma membrane"/>
    <property type="evidence" value="ECO:0007669"/>
    <property type="project" value="UniProtKB-SubCell"/>
</dbReference>
<keyword evidence="8 16" id="KW-0418">Kinase</keyword>
<comment type="caution">
    <text evidence="16">The sequence shown here is derived from an EMBL/GenBank/DDBJ whole genome shotgun (WGS) entry which is preliminary data.</text>
</comment>
<evidence type="ECO:0000256" key="14">
    <source>
        <dbReference type="SAM" id="Phobius"/>
    </source>
</evidence>
<organism evidence="16 17">
    <name type="scientific">Bacillus timonensis</name>
    <dbReference type="NCBI Taxonomy" id="1033734"/>
    <lineage>
        <taxon>Bacteria</taxon>
        <taxon>Bacillati</taxon>
        <taxon>Bacillota</taxon>
        <taxon>Bacilli</taxon>
        <taxon>Bacillales</taxon>
        <taxon>Bacillaceae</taxon>
        <taxon>Bacillus</taxon>
    </lineage>
</organism>
<accession>A0A4V3V815</accession>
<comment type="catalytic activity">
    <reaction evidence="1">
        <text>ATP + protein L-histidine = ADP + protein N-phospho-L-histidine.</text>
        <dbReference type="EC" id="2.7.13.3"/>
    </reaction>
</comment>
<evidence type="ECO:0000259" key="15">
    <source>
        <dbReference type="PROSITE" id="PS50109"/>
    </source>
</evidence>
<dbReference type="GO" id="GO:0016036">
    <property type="term" value="P:cellular response to phosphate starvation"/>
    <property type="evidence" value="ECO:0007669"/>
    <property type="project" value="TreeGrafter"/>
</dbReference>
<dbReference type="PANTHER" id="PTHR45453">
    <property type="entry name" value="PHOSPHATE REGULON SENSOR PROTEIN PHOR"/>
    <property type="match status" value="1"/>
</dbReference>
<dbReference type="GO" id="GO:0004721">
    <property type="term" value="F:phosphoprotein phosphatase activity"/>
    <property type="evidence" value="ECO:0007669"/>
    <property type="project" value="TreeGrafter"/>
</dbReference>
<sequence>MKKLFYRIFPEKEGIIPFLYIANLIFPLFFLFQESQGKLLIGLLLMVAFVVAYRQAYWNSQHNLVFVLVQLSIILVFGFMYDPLYIYMIFIPVYQIVRLPMQWMYVGCGLFTFFGLILIYQVVLSEEYYTILNLGPPLFGGSILPFMIKGSIKYKEMSENLRRTAEELEKKNREMTRLEESKKQMLADISHDLKTPITTIQGYSRALYEGVVSDEAQTEKYLKYIYDKSIRVTSLIDELFMFSKLDSPDVPIQKELQDICEFYRGIIVEHFDLFEEKKMELYIDIPEEKIMVRFDPKLLNRAISNLLQNMNKYNPENTDIYLRLNRTETSILIKVGDNGVGIREDIAQTLFEPFVRGDKSRMNDGGSGLGLAITKKIVELHAGTIRVDTSPKRGKTNFIIELPLKKV</sequence>
<keyword evidence="5" id="KW-0808">Transferase</keyword>